<dbReference type="EMBL" id="LGTZ01000887">
    <property type="protein sequence ID" value="OJD23065.1"/>
    <property type="molecule type" value="Genomic_DNA"/>
</dbReference>
<comment type="function">
    <text evidence="6">Part of the dynactin complex that activates the molecular motor dynein for ultra-processive transport along microtubules.</text>
</comment>
<feature type="region of interest" description="Disordered" evidence="7">
    <location>
        <begin position="1"/>
        <end position="41"/>
    </location>
</feature>
<dbReference type="GO" id="GO:0007052">
    <property type="term" value="P:mitotic spindle organization"/>
    <property type="evidence" value="ECO:0007669"/>
    <property type="project" value="TreeGrafter"/>
</dbReference>
<name>A0A1J9Q3E0_9EURO</name>
<dbReference type="GO" id="GO:0005869">
    <property type="term" value="C:dynactin complex"/>
    <property type="evidence" value="ECO:0007669"/>
    <property type="project" value="InterPro"/>
</dbReference>
<dbReference type="OrthoDB" id="2355at2759"/>
<evidence type="ECO:0000256" key="3">
    <source>
        <dbReference type="ARBA" id="ARBA00016573"/>
    </source>
</evidence>
<keyword evidence="9" id="KW-1185">Reference proteome</keyword>
<sequence>MSANPAHLKPSSSRHSSSQKPPTPSYKPPVTAHPSTTIPESASFQGIHPISIGACTVIHPRTKFLSFEGPIKIGSGCIIGEKSIIGGPQTSPTSSTSPTAAAVIDAGSFTTATAATTTILENSVLIGPLTTISAGTHISSAAIVDTAAVLGRRVRVGQHAKVCPSCCIPDDGTVGNWIVIWGGSSGNIGAGGCRLQRRKRANGQAQQHNSDEAGLGFGIGGAVVEKGRLGVLEKEREGLVKLVGAGGIGGGGRMR</sequence>
<dbReference type="Proteomes" id="UP000242791">
    <property type="component" value="Unassembled WGS sequence"/>
</dbReference>
<evidence type="ECO:0000256" key="1">
    <source>
        <dbReference type="ARBA" id="ARBA00004245"/>
    </source>
</evidence>
<dbReference type="STRING" id="1658174.A0A1J9Q3E0"/>
<accession>A0A1J9Q3E0</accession>
<dbReference type="SUPFAM" id="SSF51161">
    <property type="entry name" value="Trimeric LpxA-like enzymes"/>
    <property type="match status" value="1"/>
</dbReference>
<comment type="similarity">
    <text evidence="2">Belongs to the dynactin subunits 5/6 family. Dynactin subunit 6 subfamily.</text>
</comment>
<dbReference type="GO" id="GO:0070840">
    <property type="term" value="F:dynein complex binding"/>
    <property type="evidence" value="ECO:0007669"/>
    <property type="project" value="TreeGrafter"/>
</dbReference>
<comment type="subcellular location">
    <subcellularLocation>
        <location evidence="1">Cytoplasm</location>
        <location evidence="1">Cytoskeleton</location>
    </subcellularLocation>
</comment>
<dbReference type="InterPro" id="IPR011004">
    <property type="entry name" value="Trimer_LpxA-like_sf"/>
</dbReference>
<evidence type="ECO:0000256" key="2">
    <source>
        <dbReference type="ARBA" id="ARBA00007719"/>
    </source>
</evidence>
<dbReference type="PANTHER" id="PTHR13072:SF0">
    <property type="entry name" value="DYNACTIN SUBUNIT 6"/>
    <property type="match status" value="1"/>
</dbReference>
<dbReference type="Gene3D" id="2.160.10.10">
    <property type="entry name" value="Hexapeptide repeat proteins"/>
    <property type="match status" value="1"/>
</dbReference>
<organism evidence="8 9">
    <name type="scientific">Blastomyces percursus</name>
    <dbReference type="NCBI Taxonomy" id="1658174"/>
    <lineage>
        <taxon>Eukaryota</taxon>
        <taxon>Fungi</taxon>
        <taxon>Dikarya</taxon>
        <taxon>Ascomycota</taxon>
        <taxon>Pezizomycotina</taxon>
        <taxon>Eurotiomycetes</taxon>
        <taxon>Eurotiomycetidae</taxon>
        <taxon>Onygenales</taxon>
        <taxon>Ajellomycetaceae</taxon>
        <taxon>Blastomyces</taxon>
    </lineage>
</organism>
<keyword evidence="4" id="KW-0963">Cytoplasm</keyword>
<evidence type="ECO:0000313" key="9">
    <source>
        <dbReference type="Proteomes" id="UP000242791"/>
    </source>
</evidence>
<dbReference type="PANTHER" id="PTHR13072">
    <property type="entry name" value="DYNACTIN 6"/>
    <property type="match status" value="1"/>
</dbReference>
<protein>
    <recommendedName>
        <fullName evidence="3">Dynactin subunit 6</fullName>
    </recommendedName>
</protein>
<evidence type="ECO:0000256" key="7">
    <source>
        <dbReference type="SAM" id="MobiDB-lite"/>
    </source>
</evidence>
<evidence type="ECO:0000256" key="4">
    <source>
        <dbReference type="ARBA" id="ARBA00022490"/>
    </source>
</evidence>
<comment type="caution">
    <text evidence="8">The sequence shown here is derived from an EMBL/GenBank/DDBJ whole genome shotgun (WGS) entry which is preliminary data.</text>
</comment>
<proteinExistence type="inferred from homology"/>
<evidence type="ECO:0000256" key="5">
    <source>
        <dbReference type="ARBA" id="ARBA00023212"/>
    </source>
</evidence>
<dbReference type="VEuPathDB" id="FungiDB:ACJ73_05584"/>
<dbReference type="InterPro" id="IPR027777">
    <property type="entry name" value="DCTN6"/>
</dbReference>
<evidence type="ECO:0000256" key="6">
    <source>
        <dbReference type="ARBA" id="ARBA00034687"/>
    </source>
</evidence>
<reference evidence="8 9" key="1">
    <citation type="submission" date="2015-08" db="EMBL/GenBank/DDBJ databases">
        <title>Emmonsia species relationships and genome sequence.</title>
        <authorList>
            <person name="Cuomo C.A."/>
            <person name="Schwartz I.S."/>
            <person name="Kenyon C."/>
            <person name="De Hoog G.S."/>
            <person name="Govender N.P."/>
            <person name="Botha A."/>
            <person name="Moreno L."/>
            <person name="De Vries M."/>
            <person name="Munoz J.F."/>
            <person name="Stielow J.B."/>
        </authorList>
    </citation>
    <scope>NUCLEOTIDE SEQUENCE [LARGE SCALE GENOMIC DNA]</scope>
    <source>
        <strain evidence="8 9">EI222</strain>
    </source>
</reference>
<evidence type="ECO:0000313" key="8">
    <source>
        <dbReference type="EMBL" id="OJD23065.1"/>
    </source>
</evidence>
<keyword evidence="5" id="KW-0206">Cytoskeleton</keyword>
<dbReference type="AlphaFoldDB" id="A0A1J9Q3E0"/>
<gene>
    <name evidence="8" type="ORF">ACJ73_05584</name>
</gene>